<gene>
    <name evidence="1" type="ORF">APAC_0226</name>
</gene>
<dbReference type="Proteomes" id="UP000322726">
    <property type="component" value="Chromosome"/>
</dbReference>
<dbReference type="InterPro" id="IPR016181">
    <property type="entry name" value="Acyl_CoA_acyltransferase"/>
</dbReference>
<dbReference type="GO" id="GO:0008914">
    <property type="term" value="F:leucyl-tRNA--protein transferase activity"/>
    <property type="evidence" value="ECO:0007669"/>
    <property type="project" value="InterPro"/>
</dbReference>
<sequence>MENEIIYQITYDDLKNRDILYNHIYLNEKMNYYLSDDFSKEFYVYLASCGFIATSITLNDTFYLLPEIQFEYALLDFDDLYISKSVRKLINKNQYNFCINTNIDLVLDNLDLYHENNWLTNKYRDLIIDLYNENFENGFEIISVELYDKENNQLVAGEVGYKIGKTFTSLTGFSSKEKAYKNWGKLQLVLLGLYLQKNNYSFWNLGQPYMQYKFDLGAKQYSRIDFLKRWLKEI</sequence>
<name>A0A5C2H4Q7_9BACT</name>
<dbReference type="AlphaFoldDB" id="A0A5C2H4Q7"/>
<reference evidence="1" key="2">
    <citation type="submission" date="2019-09" db="EMBL/GenBank/DDBJ databases">
        <title>Taxonomic note: a critical rebuttal of the proposed division of the genus Arcobacter into six genera, emended descriptions of Arcobacter anaerophilus and the genus Arcobacter, and an assessment of genus-level boundaries for Epsilonproteobacteria using in silico genomic comparator tools.</title>
        <authorList>
            <person name="On S.L.W."/>
            <person name="Miller W.G."/>
            <person name="Biggs P."/>
            <person name="Cornelius A."/>
            <person name="Vandamme P."/>
        </authorList>
    </citation>
    <scope>NUCLEOTIDE SEQUENCE [LARGE SCALE GENOMIC DNA]</scope>
    <source>
        <strain evidence="1">LMG 26638</strain>
    </source>
</reference>
<dbReference type="SUPFAM" id="SSF55729">
    <property type="entry name" value="Acyl-CoA N-acyltransferases (Nat)"/>
    <property type="match status" value="1"/>
</dbReference>
<dbReference type="EMBL" id="CP035928">
    <property type="protein sequence ID" value="QEP33389.1"/>
    <property type="molecule type" value="Genomic_DNA"/>
</dbReference>
<dbReference type="Gene3D" id="3.40.630.70">
    <property type="entry name" value="Leucyl/phenylalanyl-tRNA-protein transferase, C-terminal domain"/>
    <property type="match status" value="1"/>
</dbReference>
<dbReference type="PANTHER" id="PTHR30098">
    <property type="entry name" value="LEUCYL/PHENYLALANYL-TRNA--PROTEIN TRANSFERASE"/>
    <property type="match status" value="1"/>
</dbReference>
<accession>A0A5C2H4Q7</accession>
<dbReference type="GO" id="GO:0030163">
    <property type="term" value="P:protein catabolic process"/>
    <property type="evidence" value="ECO:0007669"/>
    <property type="project" value="InterPro"/>
</dbReference>
<proteinExistence type="predicted"/>
<keyword evidence="2" id="KW-1185">Reference proteome</keyword>
<dbReference type="OrthoDB" id="570538at2"/>
<reference evidence="1" key="1">
    <citation type="submission" date="2019-09" db="EMBL/GenBank/DDBJ databases">
        <title>Complete genome sequencing of four Arcobacter species reveals a diverse suite of mobile elements.</title>
        <authorList>
            <person name="Miller W.G."/>
            <person name="Yee E."/>
            <person name="Bono J.L."/>
        </authorList>
    </citation>
    <scope>NUCLEOTIDE SEQUENCE [LARGE SCALE GENOMIC DNA]</scope>
    <source>
        <strain evidence="1">LMG 26638</strain>
    </source>
</reference>
<keyword evidence="1" id="KW-0808">Transferase</keyword>
<dbReference type="GO" id="GO:0005737">
    <property type="term" value="C:cytoplasm"/>
    <property type="evidence" value="ECO:0007669"/>
    <property type="project" value="TreeGrafter"/>
</dbReference>
<dbReference type="KEGG" id="apai:APAC_0226"/>
<protein>
    <submittedName>
        <fullName evidence="1">Leucyl, phenylalanyl-tRNA-protein transferase</fullName>
    </submittedName>
</protein>
<dbReference type="InterPro" id="IPR004616">
    <property type="entry name" value="Leu/Phe-tRNA_Trfase"/>
</dbReference>
<organism evidence="1 2">
    <name type="scientific">Malaciobacter pacificus</name>
    <dbReference type="NCBI Taxonomy" id="1080223"/>
    <lineage>
        <taxon>Bacteria</taxon>
        <taxon>Pseudomonadati</taxon>
        <taxon>Campylobacterota</taxon>
        <taxon>Epsilonproteobacteria</taxon>
        <taxon>Campylobacterales</taxon>
        <taxon>Arcobacteraceae</taxon>
        <taxon>Malaciobacter</taxon>
    </lineage>
</organism>
<dbReference type="RefSeq" id="WP_130232362.1">
    <property type="nucleotide sequence ID" value="NZ_BMEF01000001.1"/>
</dbReference>
<evidence type="ECO:0000313" key="2">
    <source>
        <dbReference type="Proteomes" id="UP000322726"/>
    </source>
</evidence>
<evidence type="ECO:0000313" key="1">
    <source>
        <dbReference type="EMBL" id="QEP33389.1"/>
    </source>
</evidence>
<dbReference type="Pfam" id="PF03588">
    <property type="entry name" value="Leu_Phe_trans"/>
    <property type="match status" value="1"/>
</dbReference>
<dbReference type="InterPro" id="IPR042203">
    <property type="entry name" value="Leu/Phe-tRNA_Trfase_C"/>
</dbReference>
<dbReference type="PANTHER" id="PTHR30098:SF2">
    <property type="entry name" value="LEUCYL_PHENYLALANYL-TRNA--PROTEIN TRANSFERASE"/>
    <property type="match status" value="1"/>
</dbReference>